<sequence>MALCKVFLFIVGFSGLLLFRFADACDYNAILDCINALTSSGLDANSDRDAYCSALRTYLTCNDNAGISNCGDTTAYDAQKDNVNQYCGAAQYLLSWPLYLAVLIFTFKRLYNYLE</sequence>
<accession>A0ABD0KU41</accession>
<protein>
    <recommendedName>
        <fullName evidence="4">Transmembrane protein</fullName>
    </recommendedName>
</protein>
<keyword evidence="1" id="KW-0732">Signal</keyword>
<reference evidence="2 3" key="1">
    <citation type="journal article" date="2023" name="Sci. Data">
        <title>Genome assembly of the Korean intertidal mud-creeper Batillaria attramentaria.</title>
        <authorList>
            <person name="Patra A.K."/>
            <person name="Ho P.T."/>
            <person name="Jun S."/>
            <person name="Lee S.J."/>
            <person name="Kim Y."/>
            <person name="Won Y.J."/>
        </authorList>
    </citation>
    <scope>NUCLEOTIDE SEQUENCE [LARGE SCALE GENOMIC DNA]</scope>
    <source>
        <strain evidence="2">Wonlab-2016</strain>
    </source>
</reference>
<gene>
    <name evidence="2" type="ORF">BaRGS_00018010</name>
</gene>
<dbReference type="AlphaFoldDB" id="A0ABD0KU41"/>
<evidence type="ECO:0000313" key="3">
    <source>
        <dbReference type="Proteomes" id="UP001519460"/>
    </source>
</evidence>
<dbReference type="Proteomes" id="UP001519460">
    <property type="component" value="Unassembled WGS sequence"/>
</dbReference>
<feature type="signal peptide" evidence="1">
    <location>
        <begin position="1"/>
        <end position="24"/>
    </location>
</feature>
<keyword evidence="3" id="KW-1185">Reference proteome</keyword>
<evidence type="ECO:0000256" key="1">
    <source>
        <dbReference type="SAM" id="SignalP"/>
    </source>
</evidence>
<name>A0ABD0KU41_9CAEN</name>
<feature type="chain" id="PRO_5044888848" description="Transmembrane protein" evidence="1">
    <location>
        <begin position="25"/>
        <end position="115"/>
    </location>
</feature>
<proteinExistence type="predicted"/>
<organism evidence="2 3">
    <name type="scientific">Batillaria attramentaria</name>
    <dbReference type="NCBI Taxonomy" id="370345"/>
    <lineage>
        <taxon>Eukaryota</taxon>
        <taxon>Metazoa</taxon>
        <taxon>Spiralia</taxon>
        <taxon>Lophotrochozoa</taxon>
        <taxon>Mollusca</taxon>
        <taxon>Gastropoda</taxon>
        <taxon>Caenogastropoda</taxon>
        <taxon>Sorbeoconcha</taxon>
        <taxon>Cerithioidea</taxon>
        <taxon>Batillariidae</taxon>
        <taxon>Batillaria</taxon>
    </lineage>
</organism>
<evidence type="ECO:0008006" key="4">
    <source>
        <dbReference type="Google" id="ProtNLM"/>
    </source>
</evidence>
<comment type="caution">
    <text evidence="2">The sequence shown here is derived from an EMBL/GenBank/DDBJ whole genome shotgun (WGS) entry which is preliminary data.</text>
</comment>
<evidence type="ECO:0000313" key="2">
    <source>
        <dbReference type="EMBL" id="KAK7490781.1"/>
    </source>
</evidence>
<dbReference type="EMBL" id="JACVVK020000123">
    <property type="protein sequence ID" value="KAK7490781.1"/>
    <property type="molecule type" value="Genomic_DNA"/>
</dbReference>